<organism evidence="2">
    <name type="scientific">viral metagenome</name>
    <dbReference type="NCBI Taxonomy" id="1070528"/>
    <lineage>
        <taxon>unclassified sequences</taxon>
        <taxon>metagenomes</taxon>
        <taxon>organismal metagenomes</taxon>
    </lineage>
</organism>
<proteinExistence type="predicted"/>
<evidence type="ECO:0000313" key="2">
    <source>
        <dbReference type="EMBL" id="QHT36733.1"/>
    </source>
</evidence>
<accession>A0A6C0F7Y7</accession>
<name>A0A6C0F7Y7_9ZZZZ</name>
<feature type="compositionally biased region" description="Basic residues" evidence="1">
    <location>
        <begin position="1"/>
        <end position="41"/>
    </location>
</feature>
<protein>
    <submittedName>
        <fullName evidence="2">Uncharacterized protein</fullName>
    </submittedName>
</protein>
<dbReference type="EMBL" id="MN738786">
    <property type="protein sequence ID" value="QHT36733.1"/>
    <property type="molecule type" value="Genomic_DNA"/>
</dbReference>
<evidence type="ECO:0000256" key="1">
    <source>
        <dbReference type="SAM" id="MobiDB-lite"/>
    </source>
</evidence>
<sequence length="83" mass="9573">MAALRRSLKRMSRSKSQRRSAKKTRKLKRGTKKSPRKGKSKGKNEFMKKRNAALRSGKSSFTYCGKTYKKVTLKTGLETYKRA</sequence>
<feature type="region of interest" description="Disordered" evidence="1">
    <location>
        <begin position="1"/>
        <end position="57"/>
    </location>
</feature>
<reference evidence="2" key="1">
    <citation type="journal article" date="2020" name="Nature">
        <title>Giant virus diversity and host interactions through global metagenomics.</title>
        <authorList>
            <person name="Schulz F."/>
            <person name="Roux S."/>
            <person name="Paez-Espino D."/>
            <person name="Jungbluth S."/>
            <person name="Walsh D.A."/>
            <person name="Denef V.J."/>
            <person name="McMahon K.D."/>
            <person name="Konstantinidis K.T."/>
            <person name="Eloe-Fadrosh E.A."/>
            <person name="Kyrpides N.C."/>
            <person name="Woyke T."/>
        </authorList>
    </citation>
    <scope>NUCLEOTIDE SEQUENCE</scope>
    <source>
        <strain evidence="2">GVMAG-S-ERX555967-130</strain>
    </source>
</reference>
<dbReference type="AlphaFoldDB" id="A0A6C0F7Y7"/>